<keyword evidence="8" id="KW-1185">Reference proteome</keyword>
<dbReference type="PANTHER" id="PTHR10383:SF9">
    <property type="entry name" value="SERINE INCORPORATOR, ISOFORM F"/>
    <property type="match status" value="1"/>
</dbReference>
<comment type="caution">
    <text evidence="7">The sequence shown here is derived from an EMBL/GenBank/DDBJ whole genome shotgun (WGS) entry which is preliminary data.</text>
</comment>
<dbReference type="Proteomes" id="UP001497623">
    <property type="component" value="Unassembled WGS sequence"/>
</dbReference>
<name>A0AAV2SKS3_MEGNR</name>
<dbReference type="Pfam" id="PF03348">
    <property type="entry name" value="Serinc"/>
    <property type="match status" value="1"/>
</dbReference>
<gene>
    <name evidence="7" type="ORF">MNOR_LOCUS37957</name>
</gene>
<evidence type="ECO:0000256" key="1">
    <source>
        <dbReference type="ARBA" id="ARBA00004141"/>
    </source>
</evidence>
<feature type="transmembrane region" description="Helical" evidence="6">
    <location>
        <begin position="47"/>
        <end position="72"/>
    </location>
</feature>
<reference evidence="7 8" key="1">
    <citation type="submission" date="2024-05" db="EMBL/GenBank/DDBJ databases">
        <authorList>
            <person name="Wallberg A."/>
        </authorList>
    </citation>
    <scope>NUCLEOTIDE SEQUENCE [LARGE SCALE GENOMIC DNA]</scope>
</reference>
<evidence type="ECO:0000256" key="5">
    <source>
        <dbReference type="ARBA" id="ARBA00023136"/>
    </source>
</evidence>
<feature type="transmembrane region" description="Helical" evidence="6">
    <location>
        <begin position="84"/>
        <end position="101"/>
    </location>
</feature>
<evidence type="ECO:0000256" key="6">
    <source>
        <dbReference type="SAM" id="Phobius"/>
    </source>
</evidence>
<feature type="transmembrane region" description="Helical" evidence="6">
    <location>
        <begin position="181"/>
        <end position="200"/>
    </location>
</feature>
<feature type="non-terminal residue" evidence="7">
    <location>
        <position position="1"/>
    </location>
</feature>
<dbReference type="PANTHER" id="PTHR10383">
    <property type="entry name" value="SERINE INCORPORATOR"/>
    <property type="match status" value="1"/>
</dbReference>
<comment type="subcellular location">
    <subcellularLocation>
        <location evidence="1">Membrane</location>
        <topology evidence="1">Multi-pass membrane protein</topology>
    </subcellularLocation>
</comment>
<dbReference type="AlphaFoldDB" id="A0AAV2SKS3"/>
<comment type="similarity">
    <text evidence="2">Belongs to the TDE1 family.</text>
</comment>
<keyword evidence="3 6" id="KW-0812">Transmembrane</keyword>
<evidence type="ECO:0000256" key="2">
    <source>
        <dbReference type="ARBA" id="ARBA00006665"/>
    </source>
</evidence>
<keyword evidence="5 6" id="KW-0472">Membrane</keyword>
<organism evidence="7 8">
    <name type="scientific">Meganyctiphanes norvegica</name>
    <name type="common">Northern krill</name>
    <name type="synonym">Thysanopoda norvegica</name>
    <dbReference type="NCBI Taxonomy" id="48144"/>
    <lineage>
        <taxon>Eukaryota</taxon>
        <taxon>Metazoa</taxon>
        <taxon>Ecdysozoa</taxon>
        <taxon>Arthropoda</taxon>
        <taxon>Crustacea</taxon>
        <taxon>Multicrustacea</taxon>
        <taxon>Malacostraca</taxon>
        <taxon>Eumalacostraca</taxon>
        <taxon>Eucarida</taxon>
        <taxon>Euphausiacea</taxon>
        <taxon>Euphausiidae</taxon>
        <taxon>Meganyctiphanes</taxon>
    </lineage>
</organism>
<sequence>SAWMYTSMAGAALYIVIQLMLLVFLFHQWTDKIEGKVNNGSKACCWYGVLTLCVTISVYSIFIFAIVAMYYFFALDERCTWNRWFIIVNAVACILVSIVALVRKGPKDWRLRLFHSSLVSLYVIFLTWTAIGSAPRKYQDPIYRGNSGWAGFGSNPYEVIGFKQPYYCGPNDDQDSWTDHFLPYVSVVVMFITVVSALVNTASPENCEAMAFPSCPLNG</sequence>
<keyword evidence="4 6" id="KW-1133">Transmembrane helix</keyword>
<protein>
    <submittedName>
        <fullName evidence="7">Uncharacterized protein</fullName>
    </submittedName>
</protein>
<proteinExistence type="inferred from homology"/>
<evidence type="ECO:0000313" key="7">
    <source>
        <dbReference type="EMBL" id="CAL4205839.1"/>
    </source>
</evidence>
<feature type="transmembrane region" description="Helical" evidence="6">
    <location>
        <begin position="113"/>
        <end position="131"/>
    </location>
</feature>
<evidence type="ECO:0000256" key="3">
    <source>
        <dbReference type="ARBA" id="ARBA00022692"/>
    </source>
</evidence>
<evidence type="ECO:0000256" key="4">
    <source>
        <dbReference type="ARBA" id="ARBA00022989"/>
    </source>
</evidence>
<feature type="transmembrane region" description="Helical" evidence="6">
    <location>
        <begin position="6"/>
        <end position="26"/>
    </location>
</feature>
<evidence type="ECO:0000313" key="8">
    <source>
        <dbReference type="Proteomes" id="UP001497623"/>
    </source>
</evidence>
<dbReference type="InterPro" id="IPR005016">
    <property type="entry name" value="TDE1/TMS"/>
</dbReference>
<dbReference type="GO" id="GO:0016020">
    <property type="term" value="C:membrane"/>
    <property type="evidence" value="ECO:0007669"/>
    <property type="project" value="UniProtKB-SubCell"/>
</dbReference>
<feature type="non-terminal residue" evidence="7">
    <location>
        <position position="219"/>
    </location>
</feature>
<dbReference type="EMBL" id="CAXKWB010081320">
    <property type="protein sequence ID" value="CAL4205839.1"/>
    <property type="molecule type" value="Genomic_DNA"/>
</dbReference>
<accession>A0AAV2SKS3</accession>